<sequence length="555" mass="58532">MRLVFVKEKHDVSGQVRTRPKRIKEEPMFENLQDRLGSILNGLTGRGALSEADVSAALREVRRALLEADVALDVVRSFTDRVREKAVGAEILKSIKPGQMVVKIVHDELIEMLGGEGVGIDLHAPAPVVVMMVGLQGSGKTTTSAKIAHRLSTREKKKVLMASLDTRRPAAQEQLRQLGAQANIDTLPIISGQSPTDIAARAVQAAKLGGHDVVILDTAGRTHIDEPLMVEMADIKKRSNPHEILLVADSLTGQDAVNLARSFDERVGITGLVLTRMDGDGRGGAALSMRAVTGKPIKLIGVGEKMSELEEFHPRRIADRILGMGDIVSLVERASENIDAEKAAAMAAKMAKGKFDLDDLADQLRQMQKMGGMGGIMGMMPGMAGMKDKMAAAGLDDKLFGRQIAIIQSMTKAERTNPDLLKHSRKKRIAAGSGTDAAAINKLLKMHRQMADMMKMMGGKGKGGMMKQMMGGLAGKMGLGGGMGGMGGGMPDLSNIDPRQLEALQKQAEAAGLGKPGGGMPGLGGMPGGLSGLGGAKLPGLGGGFPGLPGLPKKK</sequence>
<dbReference type="AlphaFoldDB" id="A0A1L3ZET8"/>
<dbReference type="InterPro" id="IPR042101">
    <property type="entry name" value="SRP54_N_sf"/>
</dbReference>
<dbReference type="NCBIfam" id="TIGR00959">
    <property type="entry name" value="ffh"/>
    <property type="match status" value="1"/>
</dbReference>
<dbReference type="InterPro" id="IPR013822">
    <property type="entry name" value="Signal_recog_particl_SRP54_hlx"/>
</dbReference>
<dbReference type="PANTHER" id="PTHR11564">
    <property type="entry name" value="SIGNAL RECOGNITION PARTICLE 54K PROTEIN SRP54"/>
    <property type="match status" value="1"/>
</dbReference>
<keyword evidence="3 10" id="KW-0547">Nucleotide-binding</keyword>
<dbReference type="SUPFAM" id="SSF47446">
    <property type="entry name" value="Signal peptide-binding domain"/>
    <property type="match status" value="1"/>
</dbReference>
<protein>
    <recommendedName>
        <fullName evidence="10">Signal recognition particle protein</fullName>
        <ecNumber evidence="10">3.6.5.4</ecNumber>
    </recommendedName>
    <alternativeName>
        <fullName evidence="10">Fifty-four homolog</fullName>
    </alternativeName>
</protein>
<dbReference type="InterPro" id="IPR003593">
    <property type="entry name" value="AAA+_ATPase"/>
</dbReference>
<comment type="subunit">
    <text evidence="10">Part of the signal recognition particle protein translocation system, which is composed of SRP and FtsY. SRP is a ribonucleoprotein composed of Ffh and a 4.5S RNA molecule.</text>
</comment>
<dbReference type="InterPro" id="IPR022941">
    <property type="entry name" value="SRP54"/>
</dbReference>
<comment type="function">
    <text evidence="10">Involved in targeting and insertion of nascent membrane proteins into the cytoplasmic membrane. Binds to the hydrophobic signal sequence of the ribosome-nascent chain (RNC) as it emerges from the ribosomes. The SRP-RNC complex is then targeted to the cytoplasmic membrane where it interacts with the SRP receptor FtsY. Interaction with FtsY leads to the transfer of the RNC complex to the Sec translocase for insertion into the membrane, the hydrolysis of GTP by both Ffh and FtsY, and the dissociation of the SRP-FtsY complex into the individual components.</text>
</comment>
<evidence type="ECO:0000313" key="13">
    <source>
        <dbReference type="Proteomes" id="UP000183050"/>
    </source>
</evidence>
<dbReference type="SMART" id="SM00382">
    <property type="entry name" value="AAA"/>
    <property type="match status" value="1"/>
</dbReference>
<dbReference type="GO" id="GO:0005886">
    <property type="term" value="C:plasma membrane"/>
    <property type="evidence" value="ECO:0007669"/>
    <property type="project" value="UniProtKB-SubCell"/>
</dbReference>
<evidence type="ECO:0000256" key="8">
    <source>
        <dbReference type="ARBA" id="ARBA00023274"/>
    </source>
</evidence>
<dbReference type="EMBL" id="CP018228">
    <property type="protein sequence ID" value="API54101.1"/>
    <property type="molecule type" value="Genomic_DNA"/>
</dbReference>
<dbReference type="Pfam" id="PF02978">
    <property type="entry name" value="SRP_SPB"/>
    <property type="match status" value="1"/>
</dbReference>
<dbReference type="PANTHER" id="PTHR11564:SF5">
    <property type="entry name" value="SIGNAL RECOGNITION PARTICLE SUBUNIT SRP54"/>
    <property type="match status" value="1"/>
</dbReference>
<evidence type="ECO:0000256" key="7">
    <source>
        <dbReference type="ARBA" id="ARBA00023135"/>
    </source>
</evidence>
<dbReference type="InterPro" id="IPR036891">
    <property type="entry name" value="Signal_recog_part_SRP54_M_sf"/>
</dbReference>
<dbReference type="InterPro" id="IPR004125">
    <property type="entry name" value="Signal_recog_particle_SRP54_M"/>
</dbReference>
<evidence type="ECO:0000256" key="1">
    <source>
        <dbReference type="ARBA" id="ARBA00004515"/>
    </source>
</evidence>
<evidence type="ECO:0000256" key="6">
    <source>
        <dbReference type="ARBA" id="ARBA00023134"/>
    </source>
</evidence>
<feature type="domain" description="SRP54-type proteins GTP-binding" evidence="11">
    <location>
        <begin position="296"/>
        <end position="309"/>
    </location>
</feature>
<dbReference type="PROSITE" id="PS00300">
    <property type="entry name" value="SRP54"/>
    <property type="match status" value="1"/>
</dbReference>
<keyword evidence="8 10" id="KW-0687">Ribonucleoprotein</keyword>
<name>A0A1L3ZET8_RHILE</name>
<feature type="binding site" evidence="10">
    <location>
        <begin position="275"/>
        <end position="278"/>
    </location>
    <ligand>
        <name>GTP</name>
        <dbReference type="ChEBI" id="CHEBI:37565"/>
    </ligand>
</feature>
<dbReference type="Pfam" id="PF02881">
    <property type="entry name" value="SRP54_N"/>
    <property type="match status" value="1"/>
</dbReference>
<dbReference type="GO" id="GO:0005525">
    <property type="term" value="F:GTP binding"/>
    <property type="evidence" value="ECO:0007669"/>
    <property type="project" value="UniProtKB-UniRule"/>
</dbReference>
<keyword evidence="10" id="KW-0963">Cytoplasm</keyword>
<dbReference type="Gene3D" id="1.20.120.140">
    <property type="entry name" value="Signal recognition particle SRP54, nucleotide-binding domain"/>
    <property type="match status" value="1"/>
</dbReference>
<accession>A0A1L3ZET8</accession>
<evidence type="ECO:0000256" key="10">
    <source>
        <dbReference type="HAMAP-Rule" id="MF_00306"/>
    </source>
</evidence>
<comment type="domain">
    <text evidence="10">Composed of three domains: the N-terminal N domain, which is responsible for interactions with the ribosome, the central G domain, which binds GTP, and the C-terminal M domain, which binds the RNA and the signal sequence of the RNC.</text>
</comment>
<dbReference type="GO" id="GO:0003924">
    <property type="term" value="F:GTPase activity"/>
    <property type="evidence" value="ECO:0007669"/>
    <property type="project" value="UniProtKB-UniRule"/>
</dbReference>
<reference evidence="12 13" key="1">
    <citation type="submission" date="2016-11" db="EMBL/GenBank/DDBJ databases">
        <title>Rhizobium leguminosarum bv. viciae strain Vaf12 isolated from Vavilovia formosa root nodules from Russia, Dagestan.</title>
        <authorList>
            <person name="Kimeklis A."/>
        </authorList>
    </citation>
    <scope>NUCLEOTIDE SEQUENCE [LARGE SCALE GENOMIC DNA]</scope>
    <source>
        <strain evidence="12 13">Vaf-108</strain>
    </source>
</reference>
<comment type="subcellular location">
    <subcellularLocation>
        <location evidence="1">Cell inner membrane</location>
        <topology evidence="1">Peripheral membrane protein</topology>
        <orientation evidence="1">Cytoplasmic side</orientation>
    </subcellularLocation>
    <subcellularLocation>
        <location evidence="10">Cytoplasm</location>
    </subcellularLocation>
    <text evidence="10">The SRP-RNC complex is targeted to the cytoplasmic membrane.</text>
</comment>
<gene>
    <name evidence="10" type="primary">ffh</name>
    <name evidence="12" type="ORF">BMW22_22995</name>
</gene>
<dbReference type="Proteomes" id="UP000183050">
    <property type="component" value="Chromosome"/>
</dbReference>
<comment type="catalytic activity">
    <reaction evidence="9 10">
        <text>GTP + H2O = GDP + phosphate + H(+)</text>
        <dbReference type="Rhea" id="RHEA:19669"/>
        <dbReference type="ChEBI" id="CHEBI:15377"/>
        <dbReference type="ChEBI" id="CHEBI:15378"/>
        <dbReference type="ChEBI" id="CHEBI:37565"/>
        <dbReference type="ChEBI" id="CHEBI:43474"/>
        <dbReference type="ChEBI" id="CHEBI:58189"/>
        <dbReference type="EC" id="3.6.5.4"/>
    </reaction>
</comment>
<evidence type="ECO:0000256" key="2">
    <source>
        <dbReference type="ARBA" id="ARBA00005450"/>
    </source>
</evidence>
<dbReference type="GO" id="GO:0006614">
    <property type="term" value="P:SRP-dependent cotranslational protein targeting to membrane"/>
    <property type="evidence" value="ECO:0007669"/>
    <property type="project" value="InterPro"/>
</dbReference>
<dbReference type="EC" id="3.6.5.4" evidence="10"/>
<keyword evidence="7 10" id="KW-0733">Signal recognition particle</keyword>
<evidence type="ECO:0000256" key="9">
    <source>
        <dbReference type="ARBA" id="ARBA00048027"/>
    </source>
</evidence>
<feature type="binding site" evidence="10">
    <location>
        <begin position="134"/>
        <end position="141"/>
    </location>
    <ligand>
        <name>GTP</name>
        <dbReference type="ChEBI" id="CHEBI:37565"/>
    </ligand>
</feature>
<dbReference type="InterPro" id="IPR027417">
    <property type="entry name" value="P-loop_NTPase"/>
</dbReference>
<proteinExistence type="inferred from homology"/>
<evidence type="ECO:0000313" key="12">
    <source>
        <dbReference type="EMBL" id="API54101.1"/>
    </source>
</evidence>
<keyword evidence="6 10" id="KW-0342">GTP-binding</keyword>
<dbReference type="SMART" id="SM00963">
    <property type="entry name" value="SRP54_N"/>
    <property type="match status" value="1"/>
</dbReference>
<dbReference type="GO" id="GO:0008312">
    <property type="term" value="F:7S RNA binding"/>
    <property type="evidence" value="ECO:0007669"/>
    <property type="project" value="InterPro"/>
</dbReference>
<dbReference type="GO" id="GO:0048500">
    <property type="term" value="C:signal recognition particle"/>
    <property type="evidence" value="ECO:0007669"/>
    <property type="project" value="UniProtKB-UniRule"/>
</dbReference>
<dbReference type="Gene3D" id="1.10.260.30">
    <property type="entry name" value="Signal recognition particle, SRP54 subunit, M-domain"/>
    <property type="match status" value="1"/>
</dbReference>
<dbReference type="CDD" id="cd18539">
    <property type="entry name" value="SRP_G"/>
    <property type="match status" value="1"/>
</dbReference>
<dbReference type="InterPro" id="IPR000897">
    <property type="entry name" value="SRP54_GTPase_dom"/>
</dbReference>
<evidence type="ECO:0000259" key="11">
    <source>
        <dbReference type="PROSITE" id="PS00300"/>
    </source>
</evidence>
<evidence type="ECO:0000256" key="4">
    <source>
        <dbReference type="ARBA" id="ARBA00022801"/>
    </source>
</evidence>
<dbReference type="Gene3D" id="3.40.50.300">
    <property type="entry name" value="P-loop containing nucleotide triphosphate hydrolases"/>
    <property type="match status" value="1"/>
</dbReference>
<dbReference type="SMART" id="SM00962">
    <property type="entry name" value="SRP54"/>
    <property type="match status" value="1"/>
</dbReference>
<comment type="similarity">
    <text evidence="2 10">Belongs to the GTP-binding SRP family. SRP54 subfamily.</text>
</comment>
<evidence type="ECO:0000256" key="5">
    <source>
        <dbReference type="ARBA" id="ARBA00022884"/>
    </source>
</evidence>
<dbReference type="Pfam" id="PF00448">
    <property type="entry name" value="SRP54"/>
    <property type="match status" value="1"/>
</dbReference>
<keyword evidence="4 10" id="KW-0378">Hydrolase</keyword>
<dbReference type="SUPFAM" id="SSF52540">
    <property type="entry name" value="P-loop containing nucleoside triphosphate hydrolases"/>
    <property type="match status" value="1"/>
</dbReference>
<feature type="binding site" evidence="10">
    <location>
        <begin position="217"/>
        <end position="221"/>
    </location>
    <ligand>
        <name>GTP</name>
        <dbReference type="ChEBI" id="CHEBI:37565"/>
    </ligand>
</feature>
<keyword evidence="5 10" id="KW-0694">RNA-binding</keyword>
<dbReference type="HAMAP" id="MF_00306">
    <property type="entry name" value="SRP54"/>
    <property type="match status" value="1"/>
</dbReference>
<evidence type="ECO:0000256" key="3">
    <source>
        <dbReference type="ARBA" id="ARBA00022741"/>
    </source>
</evidence>
<organism evidence="12 13">
    <name type="scientific">Rhizobium leguminosarum</name>
    <dbReference type="NCBI Taxonomy" id="384"/>
    <lineage>
        <taxon>Bacteria</taxon>
        <taxon>Pseudomonadati</taxon>
        <taxon>Pseudomonadota</taxon>
        <taxon>Alphaproteobacteria</taxon>
        <taxon>Hyphomicrobiales</taxon>
        <taxon>Rhizobiaceae</taxon>
        <taxon>Rhizobium/Agrobacterium group</taxon>
        <taxon>Rhizobium</taxon>
    </lineage>
</organism>
<dbReference type="InterPro" id="IPR004780">
    <property type="entry name" value="SRP"/>
</dbReference>